<evidence type="ECO:0000256" key="9">
    <source>
        <dbReference type="HAMAP-Rule" id="MF_00106"/>
    </source>
</evidence>
<dbReference type="GO" id="GO:0008927">
    <property type="term" value="F:mannonate dehydratase activity"/>
    <property type="evidence" value="ECO:0007669"/>
    <property type="project" value="UniProtKB-UniRule"/>
</dbReference>
<dbReference type="Proteomes" id="UP000674938">
    <property type="component" value="Unassembled WGS sequence"/>
</dbReference>
<comment type="cofactor">
    <cofactor evidence="9">
        <name>Fe(2+)</name>
        <dbReference type="ChEBI" id="CHEBI:29033"/>
    </cofactor>
    <cofactor evidence="9">
        <name>Mn(2+)</name>
        <dbReference type="ChEBI" id="CHEBI:29035"/>
    </cofactor>
</comment>
<comment type="catalytic activity">
    <reaction evidence="1 9">
        <text>D-mannonate = 2-dehydro-3-deoxy-D-gluconate + H2O</text>
        <dbReference type="Rhea" id="RHEA:20097"/>
        <dbReference type="ChEBI" id="CHEBI:15377"/>
        <dbReference type="ChEBI" id="CHEBI:17767"/>
        <dbReference type="ChEBI" id="CHEBI:57990"/>
        <dbReference type="EC" id="4.2.1.8"/>
    </reaction>
</comment>
<keyword evidence="8 9" id="KW-0456">Lyase</keyword>
<dbReference type="PIRSF" id="PIRSF016049">
    <property type="entry name" value="Man_dehyd"/>
    <property type="match status" value="1"/>
</dbReference>
<proteinExistence type="inferred from homology"/>
<organism evidence="10 11">
    <name type="scientific">Vagococcus allomyrinae</name>
    <dbReference type="NCBI Taxonomy" id="2794353"/>
    <lineage>
        <taxon>Bacteria</taxon>
        <taxon>Bacillati</taxon>
        <taxon>Bacillota</taxon>
        <taxon>Bacilli</taxon>
        <taxon>Lactobacillales</taxon>
        <taxon>Enterococcaceae</taxon>
        <taxon>Vagococcus</taxon>
    </lineage>
</organism>
<evidence type="ECO:0000313" key="10">
    <source>
        <dbReference type="EMBL" id="MBP1041027.1"/>
    </source>
</evidence>
<dbReference type="GO" id="GO:0030145">
    <property type="term" value="F:manganese ion binding"/>
    <property type="evidence" value="ECO:0007669"/>
    <property type="project" value="TreeGrafter"/>
</dbReference>
<dbReference type="InterPro" id="IPR004628">
    <property type="entry name" value="Man_deHydtase"/>
</dbReference>
<comment type="caution">
    <text evidence="10">The sequence shown here is derived from an EMBL/GenBank/DDBJ whole genome shotgun (WGS) entry which is preliminary data.</text>
</comment>
<comment type="pathway">
    <text evidence="3 9">Carbohydrate metabolism; pentose and glucuronate interconversion.</text>
</comment>
<keyword evidence="7 9" id="KW-0464">Manganese</keyword>
<evidence type="ECO:0000313" key="11">
    <source>
        <dbReference type="Proteomes" id="UP000674938"/>
    </source>
</evidence>
<dbReference type="GO" id="GO:0042840">
    <property type="term" value="P:D-glucuronate catabolic process"/>
    <property type="evidence" value="ECO:0007669"/>
    <property type="project" value="TreeGrafter"/>
</dbReference>
<comment type="similarity">
    <text evidence="4 9">Belongs to the mannonate dehydratase family.</text>
</comment>
<evidence type="ECO:0000256" key="8">
    <source>
        <dbReference type="ARBA" id="ARBA00023239"/>
    </source>
</evidence>
<reference evidence="10" key="1">
    <citation type="submission" date="2020-12" db="EMBL/GenBank/DDBJ databases">
        <title>Vagococcus allomyrinae sp. nov. and Enterococcus lavae sp. nov., isolated from the larvae of Allomyrina dichotoma.</title>
        <authorList>
            <person name="Lee S.D."/>
        </authorList>
    </citation>
    <scope>NUCLEOTIDE SEQUENCE</scope>
    <source>
        <strain evidence="10">BWB3-3</strain>
    </source>
</reference>
<dbReference type="SUPFAM" id="SSF51658">
    <property type="entry name" value="Xylose isomerase-like"/>
    <property type="match status" value="1"/>
</dbReference>
<evidence type="ECO:0000256" key="3">
    <source>
        <dbReference type="ARBA" id="ARBA00004892"/>
    </source>
</evidence>
<evidence type="ECO:0000256" key="2">
    <source>
        <dbReference type="ARBA" id="ARBA00002713"/>
    </source>
</evidence>
<keyword evidence="6 9" id="KW-0408">Iron</keyword>
<evidence type="ECO:0000256" key="1">
    <source>
        <dbReference type="ARBA" id="ARBA00001794"/>
    </source>
</evidence>
<dbReference type="NCBIfam" id="NF003027">
    <property type="entry name" value="PRK03906.1"/>
    <property type="match status" value="1"/>
</dbReference>
<dbReference type="EMBL" id="JAEEGA010000004">
    <property type="protein sequence ID" value="MBP1041027.1"/>
    <property type="molecule type" value="Genomic_DNA"/>
</dbReference>
<dbReference type="HAMAP" id="MF_00106">
    <property type="entry name" value="UxuA"/>
    <property type="match status" value="1"/>
</dbReference>
<keyword evidence="11" id="KW-1185">Reference proteome</keyword>
<dbReference type="Gene3D" id="3.20.20.150">
    <property type="entry name" value="Divalent-metal-dependent TIM barrel enzymes"/>
    <property type="match status" value="1"/>
</dbReference>
<comment type="function">
    <text evidence="2 9">Catalyzes the dehydration of D-mannonate.</text>
</comment>
<dbReference type="InterPro" id="IPR036237">
    <property type="entry name" value="Xyl_isomerase-like_sf"/>
</dbReference>
<accession>A0A940PAL6</accession>
<dbReference type="Pfam" id="PF03786">
    <property type="entry name" value="UxuA"/>
    <property type="match status" value="1"/>
</dbReference>
<dbReference type="AlphaFoldDB" id="A0A940PAL6"/>
<dbReference type="GO" id="GO:0008198">
    <property type="term" value="F:ferrous iron binding"/>
    <property type="evidence" value="ECO:0007669"/>
    <property type="project" value="TreeGrafter"/>
</dbReference>
<evidence type="ECO:0000256" key="5">
    <source>
        <dbReference type="ARBA" id="ARBA00012927"/>
    </source>
</evidence>
<dbReference type="PANTHER" id="PTHR30387:SF2">
    <property type="entry name" value="MANNONATE DEHYDRATASE"/>
    <property type="match status" value="1"/>
</dbReference>
<evidence type="ECO:0000256" key="4">
    <source>
        <dbReference type="ARBA" id="ARBA00007389"/>
    </source>
</evidence>
<dbReference type="PANTHER" id="PTHR30387">
    <property type="entry name" value="MANNONATE DEHYDRATASE"/>
    <property type="match status" value="1"/>
</dbReference>
<dbReference type="RefSeq" id="WP_209526667.1">
    <property type="nucleotide sequence ID" value="NZ_JAEEGA010000004.1"/>
</dbReference>
<evidence type="ECO:0000256" key="6">
    <source>
        <dbReference type="ARBA" id="ARBA00023004"/>
    </source>
</evidence>
<gene>
    <name evidence="9 10" type="primary">uxuA</name>
    <name evidence="10" type="ORF">I6N95_08430</name>
</gene>
<protein>
    <recommendedName>
        <fullName evidence="5 9">Mannonate dehydratase</fullName>
        <ecNumber evidence="5 9">4.2.1.8</ecNumber>
    </recommendedName>
    <alternativeName>
        <fullName evidence="9">D-mannonate hydro-lyase</fullName>
    </alternativeName>
</protein>
<name>A0A940PAL6_9ENTE</name>
<dbReference type="EC" id="4.2.1.8" evidence="5 9"/>
<dbReference type="NCBIfam" id="TIGR00695">
    <property type="entry name" value="uxuA"/>
    <property type="match status" value="1"/>
</dbReference>
<evidence type="ECO:0000256" key="7">
    <source>
        <dbReference type="ARBA" id="ARBA00023211"/>
    </source>
</evidence>
<sequence>MKWGFRWYGQGDSIPLTHVKQIPGINGVVGTLLTKLPGDIWEVAEIQALKDSVKSGGLELLGIESVAIHDAIKAGTAERDHYIEHYIQTIRNLAACDVRLICYSFKPIFGWAKTTLAHENPDGSFSLLYDQAVVDNMEASEMFKLIHSQSKGFNLPGWEEERLKKFDSLIKIYEGVTEEDLFENLRYFLEKVIPVCEEVDVKLAIHPDDPPWELFGLPRITKNLADLQKIIKIVDSPYNGITFCTGALGADPNNDLVAMIKAVGHRINFVHFRNVGFLGEKKFVESAHLSAEGSLDMAAIMKALIEVGFDGVIRPDHGRTIWGEICMPGYGLYDRAIGMSYLQGLHEALMTVHKPGPKHDERSVDM</sequence>